<dbReference type="GO" id="GO:0016740">
    <property type="term" value="F:transferase activity"/>
    <property type="evidence" value="ECO:0007669"/>
    <property type="project" value="UniProtKB-ARBA"/>
</dbReference>
<proteinExistence type="predicted"/>
<dbReference type="PATRIC" id="fig|1605367.3.peg.1302"/>
<dbReference type="GO" id="GO:0012505">
    <property type="term" value="C:endomembrane system"/>
    <property type="evidence" value="ECO:0007669"/>
    <property type="project" value="UniProtKB-SubCell"/>
</dbReference>
<evidence type="ECO:0000313" key="6">
    <source>
        <dbReference type="EMBL" id="KPM46567.1"/>
    </source>
</evidence>
<feature type="transmembrane region" description="Helical" evidence="5">
    <location>
        <begin position="84"/>
        <end position="100"/>
    </location>
</feature>
<dbReference type="RefSeq" id="WP_055152085.1">
    <property type="nucleotide sequence ID" value="NZ_JXSZ01000018.1"/>
</dbReference>
<dbReference type="PANTHER" id="PTHR12714">
    <property type="entry name" value="PROTEIN-S ISOPRENYLCYSTEINE O-METHYLTRANSFERASE"/>
    <property type="match status" value="1"/>
</dbReference>
<keyword evidence="4 5" id="KW-0472">Membrane</keyword>
<evidence type="ECO:0000313" key="7">
    <source>
        <dbReference type="Proteomes" id="UP000050454"/>
    </source>
</evidence>
<sequence>MYLFIFLLIYFFLIFFLRSYLLWKQTNVNPLTFNKGDDAHGYNGKVFGFISLLELLVVVIYAFFPRWHKFLMPFWFLKNEYFVYVGWILLIISLLFVWFAQGNMRESWRIGIDEENKTVLVTNGFFAFSRNPIFLGIMIANIGLFLVLPNAFTLLIIALSTVSINTQIRLEEEFLKKEFGNQYTEYLTKVNRWLTLK</sequence>
<protein>
    <recommendedName>
        <fullName evidence="8">Isoprenylcysteine carboxyl methyltransferase</fullName>
    </recommendedName>
</protein>
<evidence type="ECO:0008006" key="8">
    <source>
        <dbReference type="Google" id="ProtNLM"/>
    </source>
</evidence>
<dbReference type="OrthoDB" id="9782395at2"/>
<name>A0A0P7BYD1_9BACT</name>
<comment type="subcellular location">
    <subcellularLocation>
        <location evidence="1">Endomembrane system</location>
        <topology evidence="1">Multi-pass membrane protein</topology>
    </subcellularLocation>
</comment>
<dbReference type="Gene3D" id="1.20.120.1630">
    <property type="match status" value="1"/>
</dbReference>
<dbReference type="Pfam" id="PF04191">
    <property type="entry name" value="PEMT"/>
    <property type="match status" value="1"/>
</dbReference>
<evidence type="ECO:0000256" key="5">
    <source>
        <dbReference type="SAM" id="Phobius"/>
    </source>
</evidence>
<keyword evidence="7" id="KW-1185">Reference proteome</keyword>
<keyword evidence="2 5" id="KW-0812">Transmembrane</keyword>
<dbReference type="EMBL" id="LGTQ01000018">
    <property type="protein sequence ID" value="KPM46567.1"/>
    <property type="molecule type" value="Genomic_DNA"/>
</dbReference>
<feature type="transmembrane region" description="Helical" evidence="5">
    <location>
        <begin position="133"/>
        <end position="159"/>
    </location>
</feature>
<organism evidence="6 7">
    <name type="scientific">Jiulongibacter sediminis</name>
    <dbReference type="NCBI Taxonomy" id="1605367"/>
    <lineage>
        <taxon>Bacteria</taxon>
        <taxon>Pseudomonadati</taxon>
        <taxon>Bacteroidota</taxon>
        <taxon>Cytophagia</taxon>
        <taxon>Cytophagales</taxon>
        <taxon>Leadbetterellaceae</taxon>
        <taxon>Jiulongibacter</taxon>
    </lineage>
</organism>
<evidence type="ECO:0000256" key="3">
    <source>
        <dbReference type="ARBA" id="ARBA00022989"/>
    </source>
</evidence>
<dbReference type="Proteomes" id="UP000050454">
    <property type="component" value="Unassembled WGS sequence"/>
</dbReference>
<dbReference type="AlphaFoldDB" id="A0A0P7BYD1"/>
<reference evidence="6 7" key="1">
    <citation type="submission" date="2015-07" db="EMBL/GenBank/DDBJ databases">
        <title>The draft genome sequence of Leadbetterella sp. JN14-9.</title>
        <authorList>
            <person name="Liu Y."/>
            <person name="Du J."/>
            <person name="Shao Z."/>
        </authorList>
    </citation>
    <scope>NUCLEOTIDE SEQUENCE [LARGE SCALE GENOMIC DNA]</scope>
    <source>
        <strain evidence="6 7">JN14-9</strain>
    </source>
</reference>
<dbReference type="InterPro" id="IPR007318">
    <property type="entry name" value="Phopholipid_MeTrfase"/>
</dbReference>
<comment type="caution">
    <text evidence="6">The sequence shown here is derived from an EMBL/GenBank/DDBJ whole genome shotgun (WGS) entry which is preliminary data.</text>
</comment>
<evidence type="ECO:0000256" key="4">
    <source>
        <dbReference type="ARBA" id="ARBA00023136"/>
    </source>
</evidence>
<dbReference type="STRING" id="1605367.AFM12_19290"/>
<evidence type="ECO:0000256" key="2">
    <source>
        <dbReference type="ARBA" id="ARBA00022692"/>
    </source>
</evidence>
<dbReference type="PANTHER" id="PTHR12714:SF9">
    <property type="entry name" value="PROTEIN-S-ISOPRENYLCYSTEINE O-METHYLTRANSFERASE"/>
    <property type="match status" value="1"/>
</dbReference>
<feature type="transmembrane region" description="Helical" evidence="5">
    <location>
        <begin position="44"/>
        <end position="64"/>
    </location>
</feature>
<gene>
    <name evidence="6" type="ORF">AFM12_19290</name>
</gene>
<accession>A0A0P7BYD1</accession>
<feature type="transmembrane region" description="Helical" evidence="5">
    <location>
        <begin position="6"/>
        <end position="23"/>
    </location>
</feature>
<keyword evidence="3 5" id="KW-1133">Transmembrane helix</keyword>
<evidence type="ECO:0000256" key="1">
    <source>
        <dbReference type="ARBA" id="ARBA00004127"/>
    </source>
</evidence>